<dbReference type="Pfam" id="PF01177">
    <property type="entry name" value="Asp_Glu_race"/>
    <property type="match status" value="1"/>
</dbReference>
<evidence type="ECO:0000313" key="2">
    <source>
        <dbReference type="Proteomes" id="UP000465601"/>
    </source>
</evidence>
<keyword evidence="2" id="KW-1185">Reference proteome</keyword>
<dbReference type="GO" id="GO:0047661">
    <property type="term" value="F:amino-acid racemase activity"/>
    <property type="evidence" value="ECO:0007669"/>
    <property type="project" value="InterPro"/>
</dbReference>
<dbReference type="InterPro" id="IPR033134">
    <property type="entry name" value="Asp/Glu_racemase_AS_2"/>
</dbReference>
<dbReference type="Proteomes" id="UP000465601">
    <property type="component" value="Unassembled WGS sequence"/>
</dbReference>
<protein>
    <recommendedName>
        <fullName evidence="3">Aspartate racemase</fullName>
    </recommendedName>
</protein>
<dbReference type="InterPro" id="IPR001920">
    <property type="entry name" value="Asp/Glu_race"/>
</dbReference>
<evidence type="ECO:0008006" key="3">
    <source>
        <dbReference type="Google" id="ProtNLM"/>
    </source>
</evidence>
<accession>A0A833M7B6</accession>
<dbReference type="SUPFAM" id="SSF53681">
    <property type="entry name" value="Aspartate/glutamate racemase"/>
    <property type="match status" value="1"/>
</dbReference>
<dbReference type="EMBL" id="WBZB01000024">
    <property type="protein sequence ID" value="KAB3530057.1"/>
    <property type="molecule type" value="Genomic_DNA"/>
</dbReference>
<proteinExistence type="predicted"/>
<name>A0A833M7B6_9FIRM</name>
<comment type="caution">
    <text evidence="1">The sequence shown here is derived from an EMBL/GenBank/DDBJ whole genome shotgun (WGS) entry which is preliminary data.</text>
</comment>
<dbReference type="PROSITE" id="PS00924">
    <property type="entry name" value="ASP_GLU_RACEMASE_2"/>
    <property type="match status" value="1"/>
</dbReference>
<reference evidence="1 2" key="1">
    <citation type="submission" date="2019-10" db="EMBL/GenBank/DDBJ databases">
        <title>Alkaliphilus serpentinus sp. nov. and Alkaliphilus pronyensis sp. nov., two novel anaerobic alkaliphilic species isolated from the serpentinized-hosted hydrothermal field of the Prony Bay (New Caledonia).</title>
        <authorList>
            <person name="Postec A."/>
        </authorList>
    </citation>
    <scope>NUCLEOTIDE SEQUENCE [LARGE SCALE GENOMIC DNA]</scope>
    <source>
        <strain evidence="1 2">LacT</strain>
    </source>
</reference>
<dbReference type="InterPro" id="IPR015942">
    <property type="entry name" value="Asp/Glu/hydantoin_racemase"/>
</dbReference>
<evidence type="ECO:0000313" key="1">
    <source>
        <dbReference type="EMBL" id="KAB3530057.1"/>
    </source>
</evidence>
<dbReference type="AlphaFoldDB" id="A0A833M7B6"/>
<gene>
    <name evidence="1" type="ORF">F8153_08165</name>
</gene>
<organism evidence="1 2">
    <name type="scientific">Alkaliphilus serpentinus</name>
    <dbReference type="NCBI Taxonomy" id="1482731"/>
    <lineage>
        <taxon>Bacteria</taxon>
        <taxon>Bacillati</taxon>
        <taxon>Bacillota</taxon>
        <taxon>Clostridia</taxon>
        <taxon>Peptostreptococcales</taxon>
        <taxon>Natronincolaceae</taxon>
        <taxon>Alkaliphilus</taxon>
    </lineage>
</organism>
<dbReference type="Gene3D" id="3.40.50.1860">
    <property type="match status" value="1"/>
</dbReference>
<dbReference type="OrthoDB" id="9803739at2"/>
<sequence>MLSQRKEIFKFLWIFIYDIKRGIIEDNKEKMFSILREFKEKGIRIVILGCTELPLLFQRSYNDEKVKSLGQKYIDTTELLAKAIIKEAKK</sequence>